<reference evidence="3 4" key="1">
    <citation type="submission" date="2018-06" db="EMBL/GenBank/DDBJ databases">
        <title>Genomic Encyclopedia of Type Strains, Phase IV (KMG-IV): sequencing the most valuable type-strain genomes for metagenomic binning, comparative biology and taxonomic classification.</title>
        <authorList>
            <person name="Goeker M."/>
        </authorList>
    </citation>
    <scope>NUCLEOTIDE SEQUENCE [LARGE SCALE GENOMIC DNA]</scope>
    <source>
        <strain evidence="3 4">DSM 22112</strain>
    </source>
</reference>
<evidence type="ECO:0000313" key="3">
    <source>
        <dbReference type="EMBL" id="RBP57164.1"/>
    </source>
</evidence>
<protein>
    <submittedName>
        <fullName evidence="3">Mobilization protein MobC</fullName>
    </submittedName>
</protein>
<organism evidence="3 4">
    <name type="scientific">Alkalibaculum bacchi</name>
    <dbReference type="NCBI Taxonomy" id="645887"/>
    <lineage>
        <taxon>Bacteria</taxon>
        <taxon>Bacillati</taxon>
        <taxon>Bacillota</taxon>
        <taxon>Clostridia</taxon>
        <taxon>Eubacteriales</taxon>
        <taxon>Eubacteriaceae</taxon>
        <taxon>Alkalibaculum</taxon>
    </lineage>
</organism>
<gene>
    <name evidence="3" type="ORF">DES36_1327</name>
</gene>
<dbReference type="Proteomes" id="UP000253490">
    <property type="component" value="Unassembled WGS sequence"/>
</dbReference>
<evidence type="ECO:0000313" key="4">
    <source>
        <dbReference type="Proteomes" id="UP000253490"/>
    </source>
</evidence>
<feature type="domain" description="Bacterial mobilisation" evidence="2">
    <location>
        <begin position="67"/>
        <end position="106"/>
    </location>
</feature>
<sequence>MSESKAVKFRLKEDELIRAKLIAEHFGITINALAKYLVLNLKEPKLKIVKDKEFEERLKKKEVNKEIGAIGNNINQIARKVNSLTSYQLKENVEKILHELREIRNETRQLTGKSILSEDDFEESFKSKRKTPKRSFFN</sequence>
<dbReference type="InterPro" id="IPR008687">
    <property type="entry name" value="MobC"/>
</dbReference>
<comment type="caution">
    <text evidence="3">The sequence shown here is derived from an EMBL/GenBank/DDBJ whole genome shotgun (WGS) entry which is preliminary data.</text>
</comment>
<evidence type="ECO:0000256" key="1">
    <source>
        <dbReference type="SAM" id="Coils"/>
    </source>
</evidence>
<feature type="coiled-coil region" evidence="1">
    <location>
        <begin position="86"/>
        <end position="113"/>
    </location>
</feature>
<proteinExistence type="predicted"/>
<evidence type="ECO:0000259" key="2">
    <source>
        <dbReference type="Pfam" id="PF05713"/>
    </source>
</evidence>
<name>A0A366HYJ8_9FIRM</name>
<dbReference type="EMBL" id="QNRX01000032">
    <property type="protein sequence ID" value="RBP57164.1"/>
    <property type="molecule type" value="Genomic_DNA"/>
</dbReference>
<dbReference type="Pfam" id="PF05713">
    <property type="entry name" value="MobC"/>
    <property type="match status" value="1"/>
</dbReference>
<dbReference type="RefSeq" id="WP_113921897.1">
    <property type="nucleotide sequence ID" value="NZ_QNRX01000032.1"/>
</dbReference>
<dbReference type="AlphaFoldDB" id="A0A366HYJ8"/>
<keyword evidence="1" id="KW-0175">Coiled coil</keyword>
<accession>A0A366HYJ8</accession>
<keyword evidence="4" id="KW-1185">Reference proteome</keyword>